<reference evidence="2" key="2">
    <citation type="submission" date="2019-10" db="EMBL/GenBank/DDBJ databases">
        <title>A de novo genome assembly of a pear dwarfing rootstock.</title>
        <authorList>
            <person name="Wang F."/>
            <person name="Wang J."/>
            <person name="Li S."/>
            <person name="Zhang Y."/>
            <person name="Fang M."/>
            <person name="Ma L."/>
            <person name="Zhao Y."/>
            <person name="Jiang S."/>
        </authorList>
    </citation>
    <scope>NUCLEOTIDE SEQUENCE [LARGE SCALE GENOMIC DNA]</scope>
</reference>
<protein>
    <submittedName>
        <fullName evidence="1">E3 ubiquitin-protein ligase XBAT31</fullName>
    </submittedName>
</protein>
<name>A0A5N5F0W0_9ROSA</name>
<gene>
    <name evidence="1" type="ORF">D8674_032199</name>
</gene>
<evidence type="ECO:0000313" key="1">
    <source>
        <dbReference type="EMBL" id="KAB2596749.1"/>
    </source>
</evidence>
<reference evidence="1 2" key="3">
    <citation type="submission" date="2019-11" db="EMBL/GenBank/DDBJ databases">
        <title>A de novo genome assembly of a pear dwarfing rootstock.</title>
        <authorList>
            <person name="Wang F."/>
            <person name="Wang J."/>
            <person name="Li S."/>
            <person name="Zhang Y."/>
            <person name="Fang M."/>
            <person name="Ma L."/>
            <person name="Zhao Y."/>
            <person name="Jiang S."/>
        </authorList>
    </citation>
    <scope>NUCLEOTIDE SEQUENCE [LARGE SCALE GENOMIC DNA]</scope>
    <source>
        <strain evidence="1">S2</strain>
        <tissue evidence="1">Leaf</tissue>
    </source>
</reference>
<dbReference type="AlphaFoldDB" id="A0A5N5F0W0"/>
<reference evidence="1 2" key="1">
    <citation type="submission" date="2019-09" db="EMBL/GenBank/DDBJ databases">
        <authorList>
            <person name="Ou C."/>
        </authorList>
    </citation>
    <scope>NUCLEOTIDE SEQUENCE [LARGE SCALE GENOMIC DNA]</scope>
    <source>
        <strain evidence="1">S2</strain>
        <tissue evidence="1">Leaf</tissue>
    </source>
</reference>
<keyword evidence="2" id="KW-1185">Reference proteome</keyword>
<dbReference type="Proteomes" id="UP000327157">
    <property type="component" value="Chromosome 7"/>
</dbReference>
<organism evidence="1 2">
    <name type="scientific">Pyrus ussuriensis x Pyrus communis</name>
    <dbReference type="NCBI Taxonomy" id="2448454"/>
    <lineage>
        <taxon>Eukaryota</taxon>
        <taxon>Viridiplantae</taxon>
        <taxon>Streptophyta</taxon>
        <taxon>Embryophyta</taxon>
        <taxon>Tracheophyta</taxon>
        <taxon>Spermatophyta</taxon>
        <taxon>Magnoliopsida</taxon>
        <taxon>eudicotyledons</taxon>
        <taxon>Gunneridae</taxon>
        <taxon>Pentapetalae</taxon>
        <taxon>rosids</taxon>
        <taxon>fabids</taxon>
        <taxon>Rosales</taxon>
        <taxon>Rosaceae</taxon>
        <taxon>Amygdaloideae</taxon>
        <taxon>Maleae</taxon>
        <taxon>Pyrus</taxon>
    </lineage>
</organism>
<dbReference type="EMBL" id="SMOL01000781">
    <property type="protein sequence ID" value="KAB2596749.1"/>
    <property type="molecule type" value="Genomic_DNA"/>
</dbReference>
<accession>A0A5N5F0W0</accession>
<proteinExistence type="predicted"/>
<evidence type="ECO:0000313" key="2">
    <source>
        <dbReference type="Proteomes" id="UP000327157"/>
    </source>
</evidence>
<comment type="caution">
    <text evidence="1">The sequence shown here is derived from an EMBL/GenBank/DDBJ whole genome shotgun (WGS) entry which is preliminary data.</text>
</comment>
<sequence>MGDGFGFFWCHLFDGKNVAALIAKLRKTPSLFWAPIFEPLFLCYQWSQWSTSFSSIFEPPSPEGRMVASIARRMKGFTFMYFQV</sequence>